<evidence type="ECO:0000313" key="2">
    <source>
        <dbReference type="EMBL" id="QQP36035.1"/>
    </source>
</evidence>
<protein>
    <recommendedName>
        <fullName evidence="1">Transposase Synechocystis PCC 6803 domain-containing protein</fullName>
    </recommendedName>
</protein>
<dbReference type="Proteomes" id="UP000595437">
    <property type="component" value="Chromosome 15"/>
</dbReference>
<organism evidence="2 3">
    <name type="scientific">Caligus rogercresseyi</name>
    <name type="common">Sea louse</name>
    <dbReference type="NCBI Taxonomy" id="217165"/>
    <lineage>
        <taxon>Eukaryota</taxon>
        <taxon>Metazoa</taxon>
        <taxon>Ecdysozoa</taxon>
        <taxon>Arthropoda</taxon>
        <taxon>Crustacea</taxon>
        <taxon>Multicrustacea</taxon>
        <taxon>Hexanauplia</taxon>
        <taxon>Copepoda</taxon>
        <taxon>Siphonostomatoida</taxon>
        <taxon>Caligidae</taxon>
        <taxon>Caligus</taxon>
    </lineage>
</organism>
<evidence type="ECO:0000313" key="3">
    <source>
        <dbReference type="Proteomes" id="UP000595437"/>
    </source>
</evidence>
<dbReference type="AlphaFoldDB" id="A0A7T8GQT0"/>
<gene>
    <name evidence="2" type="ORF">FKW44_021009</name>
</gene>
<accession>A0A7T8GQT0</accession>
<dbReference type="Gene3D" id="1.10.10.60">
    <property type="entry name" value="Homeodomain-like"/>
    <property type="match status" value="1"/>
</dbReference>
<reference evidence="3" key="1">
    <citation type="submission" date="2021-01" db="EMBL/GenBank/DDBJ databases">
        <title>Caligus Genome Assembly.</title>
        <authorList>
            <person name="Gallardo-Escarate C."/>
        </authorList>
    </citation>
    <scope>NUCLEOTIDE SEQUENCE [LARGE SCALE GENOMIC DNA]</scope>
</reference>
<name>A0A7T8GQT0_CALRO</name>
<dbReference type="OrthoDB" id="9996331at2759"/>
<keyword evidence="3" id="KW-1185">Reference proteome</keyword>
<dbReference type="InterPro" id="IPR002622">
    <property type="entry name" value="Transposase_14"/>
</dbReference>
<dbReference type="Pfam" id="PF01710">
    <property type="entry name" value="HTH_Tnp_IS630"/>
    <property type="match status" value="1"/>
</dbReference>
<proteinExistence type="predicted"/>
<feature type="domain" description="Transposase Synechocystis PCC 6803" evidence="1">
    <location>
        <begin position="1"/>
        <end position="93"/>
    </location>
</feature>
<dbReference type="EMBL" id="CP045904">
    <property type="protein sequence ID" value="QQP36035.1"/>
    <property type="molecule type" value="Genomic_DNA"/>
</dbReference>
<evidence type="ECO:0000259" key="1">
    <source>
        <dbReference type="Pfam" id="PF01710"/>
    </source>
</evidence>
<sequence>MASERDTRKKVRALLDARKTPTEILRLLGVARMSVYCIGKKDNIERKRGSGSKAKVDLQVIKKALEAEPLKSMRAQAKDMGISHTTIVRSVKMLGGRVW</sequence>